<dbReference type="PANTHER" id="PTHR22942:SF30">
    <property type="entry name" value="MEIOTIC RECOMBINATION PROTEIN DMC1_LIM15 HOMOLOG"/>
    <property type="match status" value="1"/>
</dbReference>
<dbReference type="PROSITE" id="PS50163">
    <property type="entry name" value="RECA_3"/>
    <property type="match status" value="1"/>
</dbReference>
<dbReference type="Gene3D" id="1.10.150.20">
    <property type="entry name" value="5' to 3' exonuclease, C-terminal subdomain"/>
    <property type="match status" value="1"/>
</dbReference>
<comment type="caution">
    <text evidence="11">The sequence shown here is derived from an EMBL/GenBank/DDBJ whole genome shotgun (WGS) entry which is preliminary data.</text>
</comment>
<evidence type="ECO:0000256" key="5">
    <source>
        <dbReference type="ARBA" id="ARBA00022840"/>
    </source>
</evidence>
<gene>
    <name evidence="11" type="ORF">B1B_19197</name>
</gene>
<name>T0ZBT6_9ZZZZ</name>
<dbReference type="CDD" id="cd19515">
    <property type="entry name" value="archRadA"/>
    <property type="match status" value="1"/>
</dbReference>
<dbReference type="SUPFAM" id="SSF47794">
    <property type="entry name" value="Rad51 N-terminal domain-like"/>
    <property type="match status" value="1"/>
</dbReference>
<dbReference type="InterPro" id="IPR020587">
    <property type="entry name" value="RecA_monomer-monomer_interface"/>
</dbReference>
<dbReference type="AlphaFoldDB" id="T0ZBT6"/>
<keyword evidence="5" id="KW-0067">ATP-binding</keyword>
<keyword evidence="3" id="KW-0547">Nucleotide-binding</keyword>
<dbReference type="HAMAP" id="MF_00348">
    <property type="entry name" value="RadA_arch"/>
    <property type="match status" value="1"/>
</dbReference>
<keyword evidence="4" id="KW-0227">DNA damage</keyword>
<dbReference type="PROSITE" id="PS50162">
    <property type="entry name" value="RECA_2"/>
    <property type="match status" value="1"/>
</dbReference>
<dbReference type="PANTHER" id="PTHR22942">
    <property type="entry name" value="RECA/RAD51/RADA DNA STRAND-PAIRING FAMILY MEMBER"/>
    <property type="match status" value="1"/>
</dbReference>
<dbReference type="SMART" id="SM00382">
    <property type="entry name" value="AAA"/>
    <property type="match status" value="1"/>
</dbReference>
<evidence type="ECO:0000256" key="3">
    <source>
        <dbReference type="ARBA" id="ARBA00022741"/>
    </source>
</evidence>
<dbReference type="InterPro" id="IPR016467">
    <property type="entry name" value="DNA_recomb/repair_RecA-like"/>
</dbReference>
<dbReference type="GO" id="GO:0006281">
    <property type="term" value="P:DNA repair"/>
    <property type="evidence" value="ECO:0007669"/>
    <property type="project" value="InterPro"/>
</dbReference>
<keyword evidence="6" id="KW-0238">DNA-binding</keyword>
<accession>T0ZBT6</accession>
<reference evidence="11" key="2">
    <citation type="journal article" date="2014" name="ISME J.">
        <title>Microbial stratification in low pH oxic and suboxic macroscopic growths along an acid mine drainage.</title>
        <authorList>
            <person name="Mendez-Garcia C."/>
            <person name="Mesa V."/>
            <person name="Sprenger R.R."/>
            <person name="Richter M."/>
            <person name="Diez M.S."/>
            <person name="Solano J."/>
            <person name="Bargiela R."/>
            <person name="Golyshina O.V."/>
            <person name="Manteca A."/>
            <person name="Ramos J.L."/>
            <person name="Gallego J.R."/>
            <person name="Llorente I."/>
            <person name="Martins Dos Santos V.A."/>
            <person name="Jensen O.N."/>
            <person name="Pelaez A.I."/>
            <person name="Sanchez J."/>
            <person name="Ferrer M."/>
        </authorList>
    </citation>
    <scope>NUCLEOTIDE SEQUENCE</scope>
</reference>
<dbReference type="InterPro" id="IPR020588">
    <property type="entry name" value="RecA_ATP-bd"/>
</dbReference>
<dbReference type="Pfam" id="PF14520">
    <property type="entry name" value="HHH_5"/>
    <property type="match status" value="1"/>
</dbReference>
<feature type="domain" description="RecA family profile 2" evidence="10">
    <location>
        <begin position="269"/>
        <end position="328"/>
    </location>
</feature>
<comment type="similarity">
    <text evidence="1">Belongs to the eukaryotic RecA-like protein family.</text>
</comment>
<keyword evidence="7" id="KW-0233">DNA recombination</keyword>
<evidence type="ECO:0000256" key="2">
    <source>
        <dbReference type="ARBA" id="ARBA00018144"/>
    </source>
</evidence>
<evidence type="ECO:0000313" key="11">
    <source>
        <dbReference type="EMBL" id="EQD27320.1"/>
    </source>
</evidence>
<organism evidence="11">
    <name type="scientific">mine drainage metagenome</name>
    <dbReference type="NCBI Taxonomy" id="410659"/>
    <lineage>
        <taxon>unclassified sequences</taxon>
        <taxon>metagenomes</taxon>
        <taxon>ecological metagenomes</taxon>
    </lineage>
</organism>
<evidence type="ECO:0000256" key="7">
    <source>
        <dbReference type="ARBA" id="ARBA00023172"/>
    </source>
</evidence>
<dbReference type="InterPro" id="IPR003583">
    <property type="entry name" value="Hlx-hairpin-Hlx_DNA-bd_motif"/>
</dbReference>
<evidence type="ECO:0000256" key="4">
    <source>
        <dbReference type="ARBA" id="ARBA00022763"/>
    </source>
</evidence>
<dbReference type="Gene3D" id="3.40.50.300">
    <property type="entry name" value="P-loop containing nucleotide triphosphate hydrolases"/>
    <property type="match status" value="1"/>
</dbReference>
<evidence type="ECO:0000256" key="6">
    <source>
        <dbReference type="ARBA" id="ARBA00023125"/>
    </source>
</evidence>
<dbReference type="InterPro" id="IPR027417">
    <property type="entry name" value="P-loop_NTPase"/>
</dbReference>
<protein>
    <recommendedName>
        <fullName evidence="2">DNA repair and recombination protein RadA</fullName>
    </recommendedName>
</protein>
<evidence type="ECO:0000256" key="1">
    <source>
        <dbReference type="ARBA" id="ARBA00008050"/>
    </source>
</evidence>
<dbReference type="InterPro" id="IPR013632">
    <property type="entry name" value="Rad51_C"/>
</dbReference>
<feature type="region of interest" description="Disordered" evidence="8">
    <location>
        <begin position="1"/>
        <end position="28"/>
    </location>
</feature>
<evidence type="ECO:0000256" key="8">
    <source>
        <dbReference type="SAM" id="MobiDB-lite"/>
    </source>
</evidence>
<dbReference type="GO" id="GO:0140664">
    <property type="term" value="F:ATP-dependent DNA damage sensor activity"/>
    <property type="evidence" value="ECO:0007669"/>
    <property type="project" value="InterPro"/>
</dbReference>
<dbReference type="NCBIfam" id="TIGR02236">
    <property type="entry name" value="recomb_radA"/>
    <property type="match status" value="1"/>
</dbReference>
<dbReference type="InterPro" id="IPR011938">
    <property type="entry name" value="DNA_recomb/repair_RadA"/>
</dbReference>
<dbReference type="GO" id="GO:0003684">
    <property type="term" value="F:damaged DNA binding"/>
    <property type="evidence" value="ECO:0007669"/>
    <property type="project" value="InterPro"/>
</dbReference>
<dbReference type="SUPFAM" id="SSF52540">
    <property type="entry name" value="P-loop containing nucleoside triphosphate hydrolases"/>
    <property type="match status" value="1"/>
</dbReference>
<dbReference type="SMART" id="SM00278">
    <property type="entry name" value="HhH1"/>
    <property type="match status" value="2"/>
</dbReference>
<dbReference type="NCBIfam" id="NF003301">
    <property type="entry name" value="PRK04301.1"/>
    <property type="match status" value="1"/>
</dbReference>
<dbReference type="GO" id="GO:0005524">
    <property type="term" value="F:ATP binding"/>
    <property type="evidence" value="ECO:0007669"/>
    <property type="project" value="UniProtKB-KW"/>
</dbReference>
<dbReference type="EMBL" id="AUZY01012894">
    <property type="protein sequence ID" value="EQD27320.1"/>
    <property type="molecule type" value="Genomic_DNA"/>
</dbReference>
<feature type="domain" description="RecA family profile 1" evidence="9">
    <location>
        <begin position="93"/>
        <end position="264"/>
    </location>
</feature>
<dbReference type="FunFam" id="3.40.50.300:FF:002052">
    <property type="entry name" value="DNA repair protein RAD51 homolog"/>
    <property type="match status" value="1"/>
</dbReference>
<evidence type="ECO:0000259" key="9">
    <source>
        <dbReference type="PROSITE" id="PS50162"/>
    </source>
</evidence>
<dbReference type="Pfam" id="PF08423">
    <property type="entry name" value="Rad51"/>
    <property type="match status" value="1"/>
</dbReference>
<evidence type="ECO:0000259" key="10">
    <source>
        <dbReference type="PROSITE" id="PS50163"/>
    </source>
</evidence>
<dbReference type="PIRSF" id="PIRSF005856">
    <property type="entry name" value="Rad51"/>
    <property type="match status" value="1"/>
</dbReference>
<proteinExistence type="inferred from homology"/>
<dbReference type="InterPro" id="IPR010995">
    <property type="entry name" value="DNA_repair_Rad51/TF_NusA_a-hlx"/>
</dbReference>
<dbReference type="InterPro" id="IPR003593">
    <property type="entry name" value="AAA+_ATPase"/>
</dbReference>
<dbReference type="GO" id="GO:0006310">
    <property type="term" value="P:DNA recombination"/>
    <property type="evidence" value="ECO:0007669"/>
    <property type="project" value="UniProtKB-KW"/>
</dbReference>
<sequence length="328" mass="35436">MSPKTAKAGSDEKEGEAPAELEDLPGVGQATAEKLREAGYADLMELAVASPDDVATAAEIGEGAAQKIIQEARKRVQVGGFESGSAILERRRKLGRITTMSKAFDELLGGGVETQAITEVYGQFGSGKTQLGLELSATVQLPPEQGGLSGEAVWIDTENTFRAERLSEVARALGLDPEKALEHVHVARAFNSNHQELLVPKAFELARERPVRLLVVDSLTAHFRAEFLGRGALADRQQRLNRHMHELLRFGDVFNAAILCTNQVSARPDVLFGDPTGPIGGNIVGHTATYRVYLRKSKPPRRIARLVDSPNLPEGEAVFSVTGEGIRD</sequence>
<reference evidence="11" key="1">
    <citation type="submission" date="2013-08" db="EMBL/GenBank/DDBJ databases">
        <authorList>
            <person name="Mendez C."/>
            <person name="Richter M."/>
            <person name="Ferrer M."/>
            <person name="Sanchez J."/>
        </authorList>
    </citation>
    <scope>NUCLEOTIDE SEQUENCE</scope>
</reference>